<gene>
    <name evidence="5" type="primary">rplF</name>
    <name evidence="9" type="ORF">COY52_07795</name>
</gene>
<keyword evidence="3 5" id="KW-0689">Ribosomal protein</keyword>
<evidence type="ECO:0000313" key="10">
    <source>
        <dbReference type="Proteomes" id="UP000229307"/>
    </source>
</evidence>
<dbReference type="GO" id="GO:0002181">
    <property type="term" value="P:cytoplasmic translation"/>
    <property type="evidence" value="ECO:0007669"/>
    <property type="project" value="TreeGrafter"/>
</dbReference>
<evidence type="ECO:0000256" key="1">
    <source>
        <dbReference type="ARBA" id="ARBA00022730"/>
    </source>
</evidence>
<dbReference type="SUPFAM" id="SSF56053">
    <property type="entry name" value="Ribosomal protein L6"/>
    <property type="match status" value="2"/>
</dbReference>
<comment type="function">
    <text evidence="5 7">This protein binds to the 23S rRNA, and is important in its secondary structure. It is located near the subunit interface in the base of the L7/L12 stalk, and near the tRNA binding site of the peptidyltransferase center.</text>
</comment>
<dbReference type="InterPro" id="IPR036789">
    <property type="entry name" value="Ribosomal_uL6-like_a/b-dom_sf"/>
</dbReference>
<dbReference type="Gene3D" id="3.90.930.12">
    <property type="entry name" value="Ribosomal protein L6, alpha-beta domain"/>
    <property type="match status" value="2"/>
</dbReference>
<comment type="similarity">
    <text evidence="5 6">Belongs to the universal ribosomal protein uL6 family.</text>
</comment>
<dbReference type="PRINTS" id="PR00059">
    <property type="entry name" value="RIBOSOMALL6"/>
</dbReference>
<dbReference type="GO" id="GO:0022625">
    <property type="term" value="C:cytosolic large ribosomal subunit"/>
    <property type="evidence" value="ECO:0007669"/>
    <property type="project" value="UniProtKB-UniRule"/>
</dbReference>
<dbReference type="GO" id="GO:0003735">
    <property type="term" value="F:structural constituent of ribosome"/>
    <property type="evidence" value="ECO:0007669"/>
    <property type="project" value="UniProtKB-UniRule"/>
</dbReference>
<protein>
    <recommendedName>
        <fullName evidence="5">Large ribosomal subunit protein uL6</fullName>
    </recommendedName>
</protein>
<accession>A0A2M7S9G2</accession>
<dbReference type="GO" id="GO:0019843">
    <property type="term" value="F:rRNA binding"/>
    <property type="evidence" value="ECO:0007669"/>
    <property type="project" value="UniProtKB-UniRule"/>
</dbReference>
<evidence type="ECO:0000256" key="4">
    <source>
        <dbReference type="ARBA" id="ARBA00023274"/>
    </source>
</evidence>
<keyword evidence="2 5" id="KW-0694">RNA-binding</keyword>
<reference evidence="10" key="1">
    <citation type="submission" date="2017-09" db="EMBL/GenBank/DDBJ databases">
        <title>Depth-based differentiation of microbial function through sediment-hosted aquifers and enrichment of novel symbionts in the deep terrestrial subsurface.</title>
        <authorList>
            <person name="Probst A.J."/>
            <person name="Ladd B."/>
            <person name="Jarett J.K."/>
            <person name="Geller-Mcgrath D.E."/>
            <person name="Sieber C.M.K."/>
            <person name="Emerson J.B."/>
            <person name="Anantharaman K."/>
            <person name="Thomas B.C."/>
            <person name="Malmstrom R."/>
            <person name="Stieglmeier M."/>
            <person name="Klingl A."/>
            <person name="Woyke T."/>
            <person name="Ryan C.M."/>
            <person name="Banfield J.F."/>
        </authorList>
    </citation>
    <scope>NUCLEOTIDE SEQUENCE [LARGE SCALE GENOMIC DNA]</scope>
</reference>
<organism evidence="9 10">
    <name type="scientific">Candidatus Desantisbacteria bacterium CG_4_10_14_0_8_um_filter_48_22</name>
    <dbReference type="NCBI Taxonomy" id="1974543"/>
    <lineage>
        <taxon>Bacteria</taxon>
        <taxon>Candidatus Desantisiibacteriota</taxon>
    </lineage>
</organism>
<dbReference type="PANTHER" id="PTHR11655:SF14">
    <property type="entry name" value="LARGE RIBOSOMAL SUBUNIT PROTEIN UL6M"/>
    <property type="match status" value="1"/>
</dbReference>
<comment type="subunit">
    <text evidence="5">Part of the 50S ribosomal subunit.</text>
</comment>
<proteinExistence type="inferred from homology"/>
<dbReference type="PIRSF" id="PIRSF002162">
    <property type="entry name" value="Ribosomal_L6"/>
    <property type="match status" value="1"/>
</dbReference>
<dbReference type="InterPro" id="IPR019906">
    <property type="entry name" value="Ribosomal_uL6_bac-type"/>
</dbReference>
<dbReference type="HAMAP" id="MF_01365_B">
    <property type="entry name" value="Ribosomal_uL6_B"/>
    <property type="match status" value="1"/>
</dbReference>
<sequence>MSRLGKRPVDIPGGVKVEVQGSLVKIEGPRGKIERIFSPRMKISKQDNRILVERQSDEKIDKSLHGLTRRLILNMVTGVIKEFERKLEINGLGYKAQVQSDKLILQIGFTHPVPILIPQGIKITVQENKISVKGVDKETVGQVAGLIRSIKPAEPYKGKGIRYSDEIVRRKAGKAVVKTAGP</sequence>
<evidence type="ECO:0000256" key="6">
    <source>
        <dbReference type="RuleBase" id="RU003869"/>
    </source>
</evidence>
<dbReference type="InterPro" id="IPR020040">
    <property type="entry name" value="Ribosomal_uL6_a/b-dom"/>
</dbReference>
<evidence type="ECO:0000259" key="8">
    <source>
        <dbReference type="Pfam" id="PF00347"/>
    </source>
</evidence>
<dbReference type="FunFam" id="3.90.930.12:FF:000002">
    <property type="entry name" value="50S ribosomal protein L6"/>
    <property type="match status" value="1"/>
</dbReference>
<dbReference type="Proteomes" id="UP000229307">
    <property type="component" value="Unassembled WGS sequence"/>
</dbReference>
<name>A0A2M7S9G2_9BACT</name>
<dbReference type="PANTHER" id="PTHR11655">
    <property type="entry name" value="60S/50S RIBOSOMAL PROTEIN L6/L9"/>
    <property type="match status" value="1"/>
</dbReference>
<dbReference type="Pfam" id="PF00347">
    <property type="entry name" value="Ribosomal_L6"/>
    <property type="match status" value="2"/>
</dbReference>
<keyword evidence="1 5" id="KW-0699">rRNA-binding</keyword>
<evidence type="ECO:0000256" key="7">
    <source>
        <dbReference type="RuleBase" id="RU003870"/>
    </source>
</evidence>
<dbReference type="AlphaFoldDB" id="A0A2M7S9G2"/>
<dbReference type="NCBIfam" id="TIGR03654">
    <property type="entry name" value="L6_bact"/>
    <property type="match status" value="1"/>
</dbReference>
<feature type="domain" description="Large ribosomal subunit protein uL6 alpha-beta" evidence="8">
    <location>
        <begin position="11"/>
        <end position="80"/>
    </location>
</feature>
<feature type="domain" description="Large ribosomal subunit protein uL6 alpha-beta" evidence="8">
    <location>
        <begin position="91"/>
        <end position="163"/>
    </location>
</feature>
<keyword evidence="4 5" id="KW-0687">Ribonucleoprotein</keyword>
<evidence type="ECO:0000256" key="3">
    <source>
        <dbReference type="ARBA" id="ARBA00022980"/>
    </source>
</evidence>
<evidence type="ECO:0000256" key="2">
    <source>
        <dbReference type="ARBA" id="ARBA00022884"/>
    </source>
</evidence>
<evidence type="ECO:0000256" key="5">
    <source>
        <dbReference type="HAMAP-Rule" id="MF_01365"/>
    </source>
</evidence>
<dbReference type="InterPro" id="IPR000702">
    <property type="entry name" value="Ribosomal_uL6-like"/>
</dbReference>
<dbReference type="EMBL" id="PFMR01000206">
    <property type="protein sequence ID" value="PIZ16167.1"/>
    <property type="molecule type" value="Genomic_DNA"/>
</dbReference>
<comment type="caution">
    <text evidence="9">The sequence shown here is derived from an EMBL/GenBank/DDBJ whole genome shotgun (WGS) entry which is preliminary data.</text>
</comment>
<evidence type="ECO:0000313" key="9">
    <source>
        <dbReference type="EMBL" id="PIZ16167.1"/>
    </source>
</evidence>